<protein>
    <submittedName>
        <fullName evidence="2">Metal/formaldehyde-sensitive transcriptional repressor</fullName>
    </submittedName>
</protein>
<dbReference type="PANTHER" id="PTHR33677:SF5">
    <property type="entry name" value="TRANSCRIPTIONAL REPRESSOR FRMR"/>
    <property type="match status" value="1"/>
</dbReference>
<dbReference type="Proteomes" id="UP001272940">
    <property type="component" value="Unassembled WGS sequence"/>
</dbReference>
<reference evidence="2 3" key="1">
    <citation type="journal article" date="2023" name="FEMS Microbes">
        <title>Whole genomes of deep-sea sponge-associated bacteria exhibit high novel natural product potential.</title>
        <authorList>
            <person name="Hesketh-Best P.J."/>
            <person name="January G.G."/>
            <person name="Koch M.J."/>
            <person name="Warburton P.J."/>
            <person name="Howell K.L."/>
            <person name="Upton M."/>
        </authorList>
    </citation>
    <scope>NUCLEOTIDE SEQUENCE [LARGE SCALE GENOMIC DNA]</scope>
    <source>
        <strain evidence="2 3">PC206-O</strain>
    </source>
</reference>
<proteinExistence type="inferred from homology"/>
<accession>A0ABU4KQN1</accession>
<evidence type="ECO:0000256" key="1">
    <source>
        <dbReference type="ARBA" id="ARBA00005260"/>
    </source>
</evidence>
<dbReference type="InterPro" id="IPR003735">
    <property type="entry name" value="Metal_Tscrpt_repr"/>
</dbReference>
<dbReference type="EMBL" id="JAMYEC010000005">
    <property type="protein sequence ID" value="MDX2335331.1"/>
    <property type="molecule type" value="Genomic_DNA"/>
</dbReference>
<evidence type="ECO:0000313" key="3">
    <source>
        <dbReference type="Proteomes" id="UP001272940"/>
    </source>
</evidence>
<comment type="similarity">
    <text evidence="1">Belongs to the FrmR/RcnR family.</text>
</comment>
<keyword evidence="3" id="KW-1185">Reference proteome</keyword>
<dbReference type="Gene3D" id="1.20.58.1000">
    <property type="entry name" value="Metal-sensitive repressor, helix protomer"/>
    <property type="match status" value="1"/>
</dbReference>
<organism evidence="2 3">
    <name type="scientific">Brevundimonas vesicularis</name>
    <name type="common">Pseudomonas vesicularis</name>
    <dbReference type="NCBI Taxonomy" id="41276"/>
    <lineage>
        <taxon>Bacteria</taxon>
        <taxon>Pseudomonadati</taxon>
        <taxon>Pseudomonadota</taxon>
        <taxon>Alphaproteobacteria</taxon>
        <taxon>Caulobacterales</taxon>
        <taxon>Caulobacteraceae</taxon>
        <taxon>Brevundimonas</taxon>
    </lineage>
</organism>
<name>A0ABU4KQN1_BREVE</name>
<dbReference type="PANTHER" id="PTHR33677">
    <property type="entry name" value="TRANSCRIPTIONAL REPRESSOR FRMR-RELATED"/>
    <property type="match status" value="1"/>
</dbReference>
<gene>
    <name evidence="2" type="ORF">NJD11_10335</name>
</gene>
<sequence>MAHTSTNKKKLVARVRRISGQLSAIERAIESEAGCSQILQQVAAARGAMGGLLEELIEDHLRHHVAHPDLSKDARQGNGIVGIQIHELKDRLGNTDLAGATPALLTRAGAPVYKYADHARLAARIEEAAKRAGR</sequence>
<evidence type="ECO:0000313" key="2">
    <source>
        <dbReference type="EMBL" id="MDX2335331.1"/>
    </source>
</evidence>
<comment type="caution">
    <text evidence="2">The sequence shown here is derived from an EMBL/GenBank/DDBJ whole genome shotgun (WGS) entry which is preliminary data.</text>
</comment>
<dbReference type="InterPro" id="IPR038390">
    <property type="entry name" value="Metal_Tscrpt_repr_sf"/>
</dbReference>
<dbReference type="Pfam" id="PF02583">
    <property type="entry name" value="Trns_repr_metal"/>
    <property type="match status" value="1"/>
</dbReference>
<dbReference type="CDD" id="cd10153">
    <property type="entry name" value="RcnR-FrmR-like_DUF156"/>
    <property type="match status" value="1"/>
</dbReference>
<dbReference type="RefSeq" id="WP_319078684.1">
    <property type="nucleotide sequence ID" value="NZ_JAMYEC010000005.1"/>
</dbReference>